<dbReference type="PANTHER" id="PTHR43861:SF3">
    <property type="entry name" value="PUTATIVE (AFU_ORTHOLOGUE AFUA_2G14390)-RELATED"/>
    <property type="match status" value="1"/>
</dbReference>
<dbReference type="GO" id="GO:0032259">
    <property type="term" value="P:methylation"/>
    <property type="evidence" value="ECO:0007669"/>
    <property type="project" value="UniProtKB-KW"/>
</dbReference>
<evidence type="ECO:0000256" key="1">
    <source>
        <dbReference type="ARBA" id="ARBA00022679"/>
    </source>
</evidence>
<evidence type="ECO:0000313" key="2">
    <source>
        <dbReference type="EMBL" id="QDE38789.1"/>
    </source>
</evidence>
<keyword evidence="3" id="KW-1185">Reference proteome</keyword>
<evidence type="ECO:0000313" key="3">
    <source>
        <dbReference type="Proteomes" id="UP000316093"/>
    </source>
</evidence>
<dbReference type="InterPro" id="IPR029063">
    <property type="entry name" value="SAM-dependent_MTases_sf"/>
</dbReference>
<dbReference type="Gene3D" id="3.40.50.150">
    <property type="entry name" value="Vaccinia Virus protein VP39"/>
    <property type="match status" value="1"/>
</dbReference>
<dbReference type="AlphaFoldDB" id="A0A4Y5Z2F2"/>
<dbReference type="KEGG" id="lpy:FIV34_06025"/>
<keyword evidence="2" id="KW-0489">Methyltransferase</keyword>
<keyword evidence="1 2" id="KW-0808">Transferase</keyword>
<dbReference type="GO" id="GO:0008168">
    <property type="term" value="F:methyltransferase activity"/>
    <property type="evidence" value="ECO:0007669"/>
    <property type="project" value="UniProtKB-KW"/>
</dbReference>
<dbReference type="CDD" id="cd02440">
    <property type="entry name" value="AdoMet_MTases"/>
    <property type="match status" value="1"/>
</dbReference>
<proteinExistence type="predicted"/>
<dbReference type="OrthoDB" id="9815644at2"/>
<sequence length="358" mass="38728">MSALVTSTWRGGAAEAVRSCPACGAVERSPHAGAVFDHLRPADDDLWTFWKCDACASLYPDPRPSMDSIGAAYSDYYTHHPQHAGGLPGSNGTVSVLSRCVDGYLNARFGSTLPNAMPIGHLVFSMIEPLRLKLDYHGRHLFLAQRTPGRVLDVGSGNGDFLLRARAMGWDARGIDPDPAAVGASRAQGLVVCVGFADCRSPELGGAFDVVTMRHSIEHVAHPGDDLRHCLGHLRPGGMLWLAWPNPQGVGARIFRSAWRGLEAPRHLCIPSAEAMRGLLLGLGFEAPRLIRRGHHARSIARESARIAEHRPGWLNRVRRHLGGVVAWAADMAATLSSGAGEELVMVAFAPERRCERD</sequence>
<organism evidence="2 3">
    <name type="scientific">Luteibacter pinisoli</name>
    <dbReference type="NCBI Taxonomy" id="2589080"/>
    <lineage>
        <taxon>Bacteria</taxon>
        <taxon>Pseudomonadati</taxon>
        <taxon>Pseudomonadota</taxon>
        <taxon>Gammaproteobacteria</taxon>
        <taxon>Lysobacterales</taxon>
        <taxon>Rhodanobacteraceae</taxon>
        <taxon>Luteibacter</taxon>
    </lineage>
</organism>
<gene>
    <name evidence="2" type="ORF">FIV34_06025</name>
</gene>
<name>A0A4Y5Z2F2_9GAMM</name>
<accession>A0A4Y5Z2F2</accession>
<dbReference type="RefSeq" id="WP_139980648.1">
    <property type="nucleotide sequence ID" value="NZ_CP041046.1"/>
</dbReference>
<dbReference type="PANTHER" id="PTHR43861">
    <property type="entry name" value="TRANS-ACONITATE 2-METHYLTRANSFERASE-RELATED"/>
    <property type="match status" value="1"/>
</dbReference>
<dbReference type="Proteomes" id="UP000316093">
    <property type="component" value="Chromosome"/>
</dbReference>
<protein>
    <submittedName>
        <fullName evidence="2">Class I SAM-dependent methyltransferase</fullName>
    </submittedName>
</protein>
<dbReference type="EMBL" id="CP041046">
    <property type="protein sequence ID" value="QDE38789.1"/>
    <property type="molecule type" value="Genomic_DNA"/>
</dbReference>
<dbReference type="SUPFAM" id="SSF53335">
    <property type="entry name" value="S-adenosyl-L-methionine-dependent methyltransferases"/>
    <property type="match status" value="1"/>
</dbReference>
<dbReference type="Pfam" id="PF13489">
    <property type="entry name" value="Methyltransf_23"/>
    <property type="match status" value="1"/>
</dbReference>
<reference evidence="2 3" key="1">
    <citation type="submission" date="2019-06" db="EMBL/GenBank/DDBJ databases">
        <title>A complete genome sequence for Luteibacter pinisoli MAH-14.</title>
        <authorList>
            <person name="Baltrus D.A."/>
        </authorList>
    </citation>
    <scope>NUCLEOTIDE SEQUENCE [LARGE SCALE GENOMIC DNA]</scope>
    <source>
        <strain evidence="2 3">MAH-14</strain>
    </source>
</reference>